<evidence type="ECO:0008006" key="3">
    <source>
        <dbReference type="Google" id="ProtNLM"/>
    </source>
</evidence>
<accession>A0A1H4CVE7</accession>
<name>A0A1H4CVE7_9BACI</name>
<dbReference type="OrthoDB" id="2454203at2"/>
<dbReference type="SUPFAM" id="SSF54427">
    <property type="entry name" value="NTF2-like"/>
    <property type="match status" value="1"/>
</dbReference>
<dbReference type="EMBL" id="FNQR01000006">
    <property type="protein sequence ID" value="SEA64307.1"/>
    <property type="molecule type" value="Genomic_DNA"/>
</dbReference>
<dbReference type="AlphaFoldDB" id="A0A1H4CVE7"/>
<evidence type="ECO:0000313" key="1">
    <source>
        <dbReference type="EMBL" id="SEA64307.1"/>
    </source>
</evidence>
<dbReference type="Proteomes" id="UP000198584">
    <property type="component" value="Unassembled WGS sequence"/>
</dbReference>
<reference evidence="2" key="1">
    <citation type="submission" date="2016-10" db="EMBL/GenBank/DDBJ databases">
        <authorList>
            <person name="Varghese N."/>
            <person name="Submissions S."/>
        </authorList>
    </citation>
    <scope>NUCLEOTIDE SEQUENCE [LARGE SCALE GENOMIC DNA]</scope>
    <source>
        <strain evidence="2">CCM7597</strain>
    </source>
</reference>
<gene>
    <name evidence="1" type="ORF">SAMN05421743_106209</name>
</gene>
<proteinExistence type="predicted"/>
<sequence length="133" mass="15879">MEQTLLDEFKGFLVEYRASWNSSNAEWMSAHQSKDLKVRWATPDVIVSDWGNEEAKQGWVQAYKQYQGRNPKWIFEDVLIEINKQKEGVAIFWVSFKVDGEMTDVKLLFVETFRKENNEWKKIREYVENSFTN</sequence>
<keyword evidence="2" id="KW-1185">Reference proteome</keyword>
<dbReference type="InterPro" id="IPR032710">
    <property type="entry name" value="NTF2-like_dom_sf"/>
</dbReference>
<dbReference type="RefSeq" id="WP_093044760.1">
    <property type="nucleotide sequence ID" value="NZ_FNQR01000006.1"/>
</dbReference>
<evidence type="ECO:0000313" key="2">
    <source>
        <dbReference type="Proteomes" id="UP000198584"/>
    </source>
</evidence>
<protein>
    <recommendedName>
        <fullName evidence="3">DUF4440 domain-containing protein</fullName>
    </recommendedName>
</protein>
<dbReference type="Gene3D" id="3.10.450.50">
    <property type="match status" value="1"/>
</dbReference>
<dbReference type="STRING" id="571932.SAMN05421743_106209"/>
<organism evidence="1 2">
    <name type="scientific">Thalassobacillus cyri</name>
    <dbReference type="NCBI Taxonomy" id="571932"/>
    <lineage>
        <taxon>Bacteria</taxon>
        <taxon>Bacillati</taxon>
        <taxon>Bacillota</taxon>
        <taxon>Bacilli</taxon>
        <taxon>Bacillales</taxon>
        <taxon>Bacillaceae</taxon>
        <taxon>Thalassobacillus</taxon>
    </lineage>
</organism>